<comment type="subcellular location">
    <subcellularLocation>
        <location evidence="1">Membrane</location>
        <topology evidence="1">Multi-pass membrane protein</topology>
    </subcellularLocation>
</comment>
<dbReference type="GO" id="GO:0004930">
    <property type="term" value="F:G protein-coupled receptor activity"/>
    <property type="evidence" value="ECO:0007669"/>
    <property type="project" value="UniProtKB-KW"/>
</dbReference>
<evidence type="ECO:0000256" key="5">
    <source>
        <dbReference type="ARBA" id="ARBA00022989"/>
    </source>
</evidence>
<proteinExistence type="predicted"/>
<dbReference type="Gene3D" id="1.20.1070.10">
    <property type="entry name" value="Rhodopsin 7-helix transmembrane proteins"/>
    <property type="match status" value="1"/>
</dbReference>
<gene>
    <name evidence="12" type="ORF">GDO86_004866</name>
</gene>
<evidence type="ECO:0000259" key="11">
    <source>
        <dbReference type="PROSITE" id="PS50262"/>
    </source>
</evidence>
<dbReference type="GO" id="GO:0005886">
    <property type="term" value="C:plasma membrane"/>
    <property type="evidence" value="ECO:0007669"/>
    <property type="project" value="TreeGrafter"/>
</dbReference>
<evidence type="ECO:0000256" key="1">
    <source>
        <dbReference type="ARBA" id="ARBA00004141"/>
    </source>
</evidence>
<evidence type="ECO:0000256" key="4">
    <source>
        <dbReference type="ARBA" id="ARBA00022725"/>
    </source>
</evidence>
<dbReference type="InterPro" id="IPR000725">
    <property type="entry name" value="Olfact_rcpt"/>
</dbReference>
<evidence type="ECO:0000256" key="7">
    <source>
        <dbReference type="ARBA" id="ARBA00023136"/>
    </source>
</evidence>
<keyword evidence="3 10" id="KW-0812">Transmembrane</keyword>
<feature type="transmembrane region" description="Helical" evidence="10">
    <location>
        <begin position="60"/>
        <end position="81"/>
    </location>
</feature>
<dbReference type="InterPro" id="IPR017452">
    <property type="entry name" value="GPCR_Rhodpsn_7TM"/>
</dbReference>
<keyword evidence="4" id="KW-0552">Olfaction</keyword>
<dbReference type="AlphaFoldDB" id="A0A8T2KBC3"/>
<keyword evidence="5 10" id="KW-1133">Transmembrane helix</keyword>
<dbReference type="PROSITE" id="PS50262">
    <property type="entry name" value="G_PROTEIN_RECEP_F1_2"/>
    <property type="match status" value="1"/>
</dbReference>
<keyword evidence="7 10" id="KW-0472">Membrane</keyword>
<feature type="transmembrane region" description="Helical" evidence="10">
    <location>
        <begin position="273"/>
        <end position="293"/>
    </location>
</feature>
<protein>
    <recommendedName>
        <fullName evidence="11">G-protein coupled receptors family 1 profile domain-containing protein</fullName>
    </recommendedName>
</protein>
<evidence type="ECO:0000256" key="3">
    <source>
        <dbReference type="ARBA" id="ARBA00022692"/>
    </source>
</evidence>
<keyword evidence="2" id="KW-0716">Sensory transduction</keyword>
<evidence type="ECO:0000313" key="12">
    <source>
        <dbReference type="EMBL" id="KAG8453204.1"/>
    </source>
</evidence>
<dbReference type="InterPro" id="IPR050402">
    <property type="entry name" value="OR51/52/56-like"/>
</dbReference>
<feature type="transmembrane region" description="Helical" evidence="10">
    <location>
        <begin position="139"/>
        <end position="160"/>
    </location>
</feature>
<dbReference type="FunFam" id="1.20.1070.10:FF:000002">
    <property type="entry name" value="Olfactory receptor"/>
    <property type="match status" value="1"/>
</dbReference>
<evidence type="ECO:0000256" key="2">
    <source>
        <dbReference type="ARBA" id="ARBA00022606"/>
    </source>
</evidence>
<evidence type="ECO:0000313" key="13">
    <source>
        <dbReference type="Proteomes" id="UP000812440"/>
    </source>
</evidence>
<evidence type="ECO:0000256" key="9">
    <source>
        <dbReference type="ARBA" id="ARBA00023224"/>
    </source>
</evidence>
<dbReference type="PRINTS" id="PR00237">
    <property type="entry name" value="GPCRRHODOPSN"/>
</dbReference>
<reference evidence="12" key="1">
    <citation type="thesis" date="2020" institute="ProQuest LLC" country="789 East Eisenhower Parkway, Ann Arbor, MI, USA">
        <title>Comparative Genomics and Chromosome Evolution.</title>
        <authorList>
            <person name="Mudd A.B."/>
        </authorList>
    </citation>
    <scope>NUCLEOTIDE SEQUENCE</scope>
    <source>
        <strain evidence="12">Female2</strain>
        <tissue evidence="12">Blood</tissue>
    </source>
</reference>
<organism evidence="12 13">
    <name type="scientific">Hymenochirus boettgeri</name>
    <name type="common">Congo dwarf clawed frog</name>
    <dbReference type="NCBI Taxonomy" id="247094"/>
    <lineage>
        <taxon>Eukaryota</taxon>
        <taxon>Metazoa</taxon>
        <taxon>Chordata</taxon>
        <taxon>Craniata</taxon>
        <taxon>Vertebrata</taxon>
        <taxon>Euteleostomi</taxon>
        <taxon>Amphibia</taxon>
        <taxon>Batrachia</taxon>
        <taxon>Anura</taxon>
        <taxon>Pipoidea</taxon>
        <taxon>Pipidae</taxon>
        <taxon>Pipinae</taxon>
        <taxon>Hymenochirus</taxon>
    </lineage>
</organism>
<feature type="transmembrane region" description="Helical" evidence="10">
    <location>
        <begin position="101"/>
        <end position="119"/>
    </location>
</feature>
<evidence type="ECO:0000256" key="10">
    <source>
        <dbReference type="SAM" id="Phobius"/>
    </source>
</evidence>
<dbReference type="CDD" id="cd15222">
    <property type="entry name" value="7tmA_OR51-like"/>
    <property type="match status" value="1"/>
</dbReference>
<comment type="caution">
    <text evidence="12">The sequence shown here is derived from an EMBL/GenBank/DDBJ whole genome shotgun (WGS) entry which is preliminary data.</text>
</comment>
<keyword evidence="9" id="KW-0807">Transducer</keyword>
<dbReference type="OrthoDB" id="9444602at2759"/>
<keyword evidence="6" id="KW-0297">G-protein coupled receptor</keyword>
<evidence type="ECO:0000256" key="8">
    <source>
        <dbReference type="ARBA" id="ARBA00023170"/>
    </source>
</evidence>
<keyword evidence="8" id="KW-0675">Receptor</keyword>
<sequence length="324" mass="36130">MAAPGNISWTFILTGIPDLGDNQEWFSIPMCLLYVTAFFGNFTILIIIKSDRNLHQPMYLLLSLLALTDVGVSLTTLPTMLSIFCFNYNQIYSESCLAQMYFLHAFAAMESGVLVAMAMDRLVAICDPLRYAAILTNSVIAKMGLVIGIRAVCVVFPIPFLTRRFPFCKSHVLSHSFCLHQDVIRLACADTTVNSVYGLVAVLMTKGIDSMFILISYGLILGAVIRMKANDARVKAFRTCIAHICAVLLLYIPLLGLSVLHRVDKHANPLLPIIMADIYLLLPPVINPVIYCVNTKQIRRKMAQLFTRRKVVFHTNATQSVNVH</sequence>
<dbReference type="SUPFAM" id="SSF81321">
    <property type="entry name" value="Family A G protein-coupled receptor-like"/>
    <property type="match status" value="1"/>
</dbReference>
<dbReference type="PRINTS" id="PR00245">
    <property type="entry name" value="OLFACTORYR"/>
</dbReference>
<feature type="transmembrane region" description="Helical" evidence="10">
    <location>
        <begin position="241"/>
        <end position="261"/>
    </location>
</feature>
<feature type="transmembrane region" description="Helical" evidence="10">
    <location>
        <begin position="211"/>
        <end position="229"/>
    </location>
</feature>
<dbReference type="GO" id="GO:0004984">
    <property type="term" value="F:olfactory receptor activity"/>
    <property type="evidence" value="ECO:0007669"/>
    <property type="project" value="InterPro"/>
</dbReference>
<dbReference type="PANTHER" id="PTHR26450:SF427">
    <property type="entry name" value="OLFACTORY RECEPTOR 51G2-LIKE"/>
    <property type="match status" value="1"/>
</dbReference>
<evidence type="ECO:0000256" key="6">
    <source>
        <dbReference type="ARBA" id="ARBA00023040"/>
    </source>
</evidence>
<dbReference type="EMBL" id="JAACNH010000002">
    <property type="protein sequence ID" value="KAG8453204.1"/>
    <property type="molecule type" value="Genomic_DNA"/>
</dbReference>
<dbReference type="Proteomes" id="UP000812440">
    <property type="component" value="Chromosome 2"/>
</dbReference>
<dbReference type="InterPro" id="IPR000276">
    <property type="entry name" value="GPCR_Rhodpsn"/>
</dbReference>
<keyword evidence="13" id="KW-1185">Reference proteome</keyword>
<feature type="transmembrane region" description="Helical" evidence="10">
    <location>
        <begin position="25"/>
        <end position="48"/>
    </location>
</feature>
<dbReference type="Pfam" id="PF13853">
    <property type="entry name" value="7tm_4"/>
    <property type="match status" value="1"/>
</dbReference>
<dbReference type="PANTHER" id="PTHR26450">
    <property type="entry name" value="OLFACTORY RECEPTOR 56B1-RELATED"/>
    <property type="match status" value="1"/>
</dbReference>
<accession>A0A8T2KBC3</accession>
<name>A0A8T2KBC3_9PIPI</name>
<feature type="domain" description="G-protein coupled receptors family 1 profile" evidence="11">
    <location>
        <begin position="40"/>
        <end position="291"/>
    </location>
</feature>
<dbReference type="GO" id="GO:0071396">
    <property type="term" value="P:cellular response to lipid"/>
    <property type="evidence" value="ECO:0007669"/>
    <property type="project" value="UniProtKB-ARBA"/>
</dbReference>